<proteinExistence type="predicted"/>
<comment type="caution">
    <text evidence="3">The sequence shown here is derived from an EMBL/GenBank/DDBJ whole genome shotgun (WGS) entry which is preliminary data.</text>
</comment>
<evidence type="ECO:0000256" key="1">
    <source>
        <dbReference type="SAM" id="MobiDB-lite"/>
    </source>
</evidence>
<protein>
    <submittedName>
        <fullName evidence="3">Uncharacterized protein</fullName>
    </submittedName>
</protein>
<evidence type="ECO:0000313" key="4">
    <source>
        <dbReference type="Proteomes" id="UP000824998"/>
    </source>
</evidence>
<reference evidence="3" key="1">
    <citation type="journal article" date="2021" name="IMA Fungus">
        <title>Genomic characterization of three marine fungi, including Emericellopsis atlantica sp. nov. with signatures of a generalist lifestyle and marine biomass degradation.</title>
        <authorList>
            <person name="Hagestad O.C."/>
            <person name="Hou L."/>
            <person name="Andersen J.H."/>
            <person name="Hansen E.H."/>
            <person name="Altermark B."/>
            <person name="Li C."/>
            <person name="Kuhnert E."/>
            <person name="Cox R.J."/>
            <person name="Crous P.W."/>
            <person name="Spatafora J.W."/>
            <person name="Lail K."/>
            <person name="Amirebrahimi M."/>
            <person name="Lipzen A."/>
            <person name="Pangilinan J."/>
            <person name="Andreopoulos W."/>
            <person name="Hayes R.D."/>
            <person name="Ng V."/>
            <person name="Grigoriev I.V."/>
            <person name="Jackson S.A."/>
            <person name="Sutton T.D.S."/>
            <person name="Dobson A.D.W."/>
            <person name="Rama T."/>
        </authorList>
    </citation>
    <scope>NUCLEOTIDE SEQUENCE</scope>
    <source>
        <strain evidence="3">TRa018bII</strain>
    </source>
</reference>
<keyword evidence="2" id="KW-0732">Signal</keyword>
<dbReference type="OrthoDB" id="3557544at2759"/>
<name>A0A9P7YGS9_9HELO</name>
<feature type="chain" id="PRO_5040476953" evidence="2">
    <location>
        <begin position="22"/>
        <end position="970"/>
    </location>
</feature>
<keyword evidence="4" id="KW-1185">Reference proteome</keyword>
<gene>
    <name evidence="3" type="ORF">BJ875DRAFT_53029</name>
</gene>
<feature type="signal peptide" evidence="2">
    <location>
        <begin position="1"/>
        <end position="21"/>
    </location>
</feature>
<feature type="region of interest" description="Disordered" evidence="1">
    <location>
        <begin position="766"/>
        <end position="857"/>
    </location>
</feature>
<evidence type="ECO:0000256" key="2">
    <source>
        <dbReference type="SAM" id="SignalP"/>
    </source>
</evidence>
<sequence>MTRFSSLLFFLLASILLQGNASPVQPRDGPLRFRPRVDVSPGNASFPIGNATSTIIGTEVSSLPTQTSSLSLTSTSESTSVSSTEASTSSSEVSLTTIESSTSTDPTISSTEIPSNTSSTSTTETSSTSVSIESSTSGSTTTSSTSEETSSSVSVSIEPSASRLTSTSSTSEETSSSSSTSLTSEVTSTTSSSTTNPNPLTSITWSGSWSVSETPTTTAIWSFFPVPTTTIAPAEATQQAILLADLFFALRFNRQWITDPKLKSQYIENLDKTKDEVVALFNALDVKPPPKPDCSSTKKRRHLSEKKVRAALANRDLFGAIGDLINDVAGLITCATKIVDNLIDNVKLPVPPIIVIEKLTDALSKIGDDLKDPEDPNDPSTTDQPTSTQSTTTSSSSESSSCTGVTAFPVCTQTVSLSTSFFSDATSFTVETVTSTACVTSTVTGCASGTTTTTSVSSTTSAAPACSPECGSCSKGGTVTDPGADDSEVGEVTVPKKRTALPKEFEKRTMVEAGTDVDGFYNTILNDEAYKKSQVQHRSSGTKSSAVFRDFEGSPFGLFVDGLFGCTSVTVVSEKGAWMSHFWEAPGFRDGTSLDDFKKNILGPMSTQESINLMRPPGSDRSLPPPTAPAGLMPALFPLLAEGQKLGPETPREIFIQSPHADGDITAWMYPERVQLVIDLLTGPGQPLAGVTVTTKKYEKFIGTDLEKDPFYFMARTHVFLQYDNNQVAGTETAKQKAMWRIWLEDEPHQHDWDATDLQLGSCPLNKRKRDGSCSRPTLSAFEGGTEIPTATSGPTSSAIETTSATSEVITTSLEPSTTTSETSITTPTPEPSTTIPPTSTAITVPTPTTDPSFKPTCNDPTTSLLSPIDFAISRSTDFCQQALSQSTISTTPKYSTTYPHDGLGTGVDVYFKVEWEDVFPGVGLCLGSLSDLIGGCTGGTSRDEQTMGGSVGNGTVIFTVTPTDKIIVD</sequence>
<accession>A0A9P7YGS9</accession>
<feature type="compositionally biased region" description="Low complexity" evidence="1">
    <location>
        <begin position="64"/>
        <end position="195"/>
    </location>
</feature>
<organism evidence="3 4">
    <name type="scientific">Amylocarpus encephaloides</name>
    <dbReference type="NCBI Taxonomy" id="45428"/>
    <lineage>
        <taxon>Eukaryota</taxon>
        <taxon>Fungi</taxon>
        <taxon>Dikarya</taxon>
        <taxon>Ascomycota</taxon>
        <taxon>Pezizomycotina</taxon>
        <taxon>Leotiomycetes</taxon>
        <taxon>Helotiales</taxon>
        <taxon>Helotiales incertae sedis</taxon>
        <taxon>Amylocarpus</taxon>
    </lineage>
</organism>
<dbReference type="AlphaFoldDB" id="A0A9P7YGS9"/>
<dbReference type="Proteomes" id="UP000824998">
    <property type="component" value="Unassembled WGS sequence"/>
</dbReference>
<feature type="region of interest" description="Disordered" evidence="1">
    <location>
        <begin position="367"/>
        <end position="403"/>
    </location>
</feature>
<feature type="compositionally biased region" description="Low complexity" evidence="1">
    <location>
        <begin position="378"/>
        <end position="401"/>
    </location>
</feature>
<feature type="region of interest" description="Disordered" evidence="1">
    <location>
        <begin position="64"/>
        <end position="199"/>
    </location>
</feature>
<dbReference type="EMBL" id="MU251510">
    <property type="protein sequence ID" value="KAG9233227.1"/>
    <property type="molecule type" value="Genomic_DNA"/>
</dbReference>
<evidence type="ECO:0000313" key="3">
    <source>
        <dbReference type="EMBL" id="KAG9233227.1"/>
    </source>
</evidence>
<feature type="compositionally biased region" description="Low complexity" evidence="1">
    <location>
        <begin position="796"/>
        <end position="850"/>
    </location>
</feature>